<keyword evidence="2" id="KW-1185">Reference proteome</keyword>
<reference evidence="1" key="1">
    <citation type="submission" date="2023-08" db="EMBL/GenBank/DDBJ databases">
        <authorList>
            <person name="Alioto T."/>
            <person name="Alioto T."/>
            <person name="Gomez Garrido J."/>
        </authorList>
    </citation>
    <scope>NUCLEOTIDE SEQUENCE</scope>
</reference>
<dbReference type="AlphaFoldDB" id="A0AAV1HI13"/>
<sequence length="100" mass="10984">MTHQRRVTVALHCFVNRLEGAVAPSRFRRAFDTDSTPLCTVKRENRVGGREVAVLVTWAGTPWLPLCWRTVAADGWSGESSVTVGLPEASSIFEAEPEGE</sequence>
<gene>
    <name evidence="1" type="ORF">XNOV1_A028606</name>
</gene>
<evidence type="ECO:0000313" key="1">
    <source>
        <dbReference type="EMBL" id="CAJ1084691.1"/>
    </source>
</evidence>
<dbReference type="EMBL" id="OY660885">
    <property type="protein sequence ID" value="CAJ1084691.1"/>
    <property type="molecule type" value="Genomic_DNA"/>
</dbReference>
<name>A0AAV1HI13_XYRNO</name>
<accession>A0AAV1HI13</accession>
<protein>
    <submittedName>
        <fullName evidence="1">Uncharacterized protein</fullName>
    </submittedName>
</protein>
<proteinExistence type="predicted"/>
<dbReference type="Proteomes" id="UP001178508">
    <property type="component" value="Chromosome 22"/>
</dbReference>
<organism evidence="1 2">
    <name type="scientific">Xyrichtys novacula</name>
    <name type="common">Pearly razorfish</name>
    <name type="synonym">Hemipteronotus novacula</name>
    <dbReference type="NCBI Taxonomy" id="13765"/>
    <lineage>
        <taxon>Eukaryota</taxon>
        <taxon>Metazoa</taxon>
        <taxon>Chordata</taxon>
        <taxon>Craniata</taxon>
        <taxon>Vertebrata</taxon>
        <taxon>Euteleostomi</taxon>
        <taxon>Actinopterygii</taxon>
        <taxon>Neopterygii</taxon>
        <taxon>Teleostei</taxon>
        <taxon>Neoteleostei</taxon>
        <taxon>Acanthomorphata</taxon>
        <taxon>Eupercaria</taxon>
        <taxon>Labriformes</taxon>
        <taxon>Labridae</taxon>
        <taxon>Xyrichtys</taxon>
    </lineage>
</organism>
<evidence type="ECO:0000313" key="2">
    <source>
        <dbReference type="Proteomes" id="UP001178508"/>
    </source>
</evidence>